<feature type="non-terminal residue" evidence="2">
    <location>
        <position position="36"/>
    </location>
</feature>
<evidence type="ECO:0000313" key="2">
    <source>
        <dbReference type="EMBL" id="GFS57481.1"/>
    </source>
</evidence>
<feature type="region of interest" description="Disordered" evidence="1">
    <location>
        <begin position="1"/>
        <end position="36"/>
    </location>
</feature>
<organism evidence="2 3">
    <name type="scientific">Nephila pilipes</name>
    <name type="common">Giant wood spider</name>
    <name type="synonym">Nephila maculata</name>
    <dbReference type="NCBI Taxonomy" id="299642"/>
    <lineage>
        <taxon>Eukaryota</taxon>
        <taxon>Metazoa</taxon>
        <taxon>Ecdysozoa</taxon>
        <taxon>Arthropoda</taxon>
        <taxon>Chelicerata</taxon>
        <taxon>Arachnida</taxon>
        <taxon>Araneae</taxon>
        <taxon>Araneomorphae</taxon>
        <taxon>Entelegynae</taxon>
        <taxon>Araneoidea</taxon>
        <taxon>Nephilidae</taxon>
        <taxon>Nephila</taxon>
    </lineage>
</organism>
<evidence type="ECO:0000256" key="1">
    <source>
        <dbReference type="SAM" id="MobiDB-lite"/>
    </source>
</evidence>
<accession>A0A8X6IRK8</accession>
<dbReference type="Proteomes" id="UP000887013">
    <property type="component" value="Unassembled WGS sequence"/>
</dbReference>
<dbReference type="EMBL" id="BMAW01046827">
    <property type="protein sequence ID" value="GFS57481.1"/>
    <property type="molecule type" value="Genomic_DNA"/>
</dbReference>
<reference evidence="2" key="1">
    <citation type="submission" date="2020-08" db="EMBL/GenBank/DDBJ databases">
        <title>Multicomponent nature underlies the extraordinary mechanical properties of spider dragline silk.</title>
        <authorList>
            <person name="Kono N."/>
            <person name="Nakamura H."/>
            <person name="Mori M."/>
            <person name="Yoshida Y."/>
            <person name="Ohtoshi R."/>
            <person name="Malay A.D."/>
            <person name="Moran D.A.P."/>
            <person name="Tomita M."/>
            <person name="Numata K."/>
            <person name="Arakawa K."/>
        </authorList>
    </citation>
    <scope>NUCLEOTIDE SEQUENCE</scope>
</reference>
<comment type="caution">
    <text evidence="2">The sequence shown here is derived from an EMBL/GenBank/DDBJ whole genome shotgun (WGS) entry which is preliminary data.</text>
</comment>
<dbReference type="AlphaFoldDB" id="A0A8X6IRK8"/>
<feature type="compositionally biased region" description="Basic and acidic residues" evidence="1">
    <location>
        <begin position="1"/>
        <end position="22"/>
    </location>
</feature>
<gene>
    <name evidence="2" type="ORF">NPIL_675841</name>
</gene>
<name>A0A8X6IRK8_NEPPI</name>
<evidence type="ECO:0000313" key="3">
    <source>
        <dbReference type="Proteomes" id="UP000887013"/>
    </source>
</evidence>
<proteinExistence type="predicted"/>
<keyword evidence="3" id="KW-1185">Reference proteome</keyword>
<protein>
    <submittedName>
        <fullName evidence="2">Uncharacterized protein</fullName>
    </submittedName>
</protein>
<sequence>MERETGVRRSRWEGAAPTKEKGPVATSTVARCGSRE</sequence>